<reference evidence="3" key="1">
    <citation type="submission" date="2015-02" db="EMBL/GenBank/DDBJ databases">
        <title>Genome sequencing for Strongylocentrotus purpuratus.</title>
        <authorList>
            <person name="Murali S."/>
            <person name="Liu Y."/>
            <person name="Vee V."/>
            <person name="English A."/>
            <person name="Wang M."/>
            <person name="Skinner E."/>
            <person name="Han Y."/>
            <person name="Muzny D.M."/>
            <person name="Worley K.C."/>
            <person name="Gibbs R.A."/>
        </authorList>
    </citation>
    <scope>NUCLEOTIDE SEQUENCE</scope>
</reference>
<dbReference type="Pfam" id="PF15100">
    <property type="entry name" value="TMEM187"/>
    <property type="match status" value="1"/>
</dbReference>
<evidence type="ECO:0000256" key="1">
    <source>
        <dbReference type="SAM" id="Phobius"/>
    </source>
</evidence>
<dbReference type="KEGG" id="spu:100887935"/>
<dbReference type="EnsemblMetazoa" id="XM_003729653">
    <property type="protein sequence ID" value="XP_003729701"/>
    <property type="gene ID" value="LOC100887935"/>
</dbReference>
<accession>A0A7M7LPN8</accession>
<keyword evidence="1" id="KW-0812">Transmembrane</keyword>
<evidence type="ECO:0000313" key="3">
    <source>
        <dbReference type="Proteomes" id="UP000007110"/>
    </source>
</evidence>
<keyword evidence="3" id="KW-1185">Reference proteome</keyword>
<dbReference type="PANTHER" id="PTHR15066">
    <property type="entry name" value="TRANSMEMBRANE PROTEIN 187"/>
    <property type="match status" value="1"/>
</dbReference>
<sequence length="213" mass="24101">MAPFTNPVLQSFVSVAIPLAVMVLTAHSGLFDSIEVETGYDHYAEPADSKLGPMPFPSFIKMPANALVNIGYLLVALYWGVYIFISNNKLASIQNMDAYLMYVLVWMMFLYGPIQFARIVTQNREWAILDQWVTLPIFAWVMVTCKTLLTDWQPRVAVLTMMASIMSYNLVFTMEQGFDVALLPHIVYAVSSSWNLCTKYTPLVTKETLVQLC</sequence>
<dbReference type="CTD" id="8269"/>
<reference evidence="2" key="2">
    <citation type="submission" date="2021-01" db="UniProtKB">
        <authorList>
            <consortium name="EnsemblMetazoa"/>
        </authorList>
    </citation>
    <scope>IDENTIFICATION</scope>
</reference>
<dbReference type="InParanoid" id="A0A7M7LPN8"/>
<feature type="transmembrane region" description="Helical" evidence="1">
    <location>
        <begin position="66"/>
        <end position="87"/>
    </location>
</feature>
<proteinExistence type="predicted"/>
<dbReference type="PANTHER" id="PTHR15066:SF0">
    <property type="entry name" value="TRANSMEMBRANE PROTEIN 187"/>
    <property type="match status" value="1"/>
</dbReference>
<name>A0A7M7LPN8_STRPU</name>
<dbReference type="AlphaFoldDB" id="A0A7M7LPN8"/>
<feature type="transmembrane region" description="Helical" evidence="1">
    <location>
        <begin position="12"/>
        <end position="31"/>
    </location>
</feature>
<feature type="transmembrane region" description="Helical" evidence="1">
    <location>
        <begin position="99"/>
        <end position="120"/>
    </location>
</feature>
<dbReference type="Proteomes" id="UP000007110">
    <property type="component" value="Unassembled WGS sequence"/>
</dbReference>
<evidence type="ECO:0000313" key="2">
    <source>
        <dbReference type="EnsemblMetazoa" id="XP_003729701"/>
    </source>
</evidence>
<organism evidence="2 3">
    <name type="scientific">Strongylocentrotus purpuratus</name>
    <name type="common">Purple sea urchin</name>
    <dbReference type="NCBI Taxonomy" id="7668"/>
    <lineage>
        <taxon>Eukaryota</taxon>
        <taxon>Metazoa</taxon>
        <taxon>Echinodermata</taxon>
        <taxon>Eleutherozoa</taxon>
        <taxon>Echinozoa</taxon>
        <taxon>Echinoidea</taxon>
        <taxon>Euechinoidea</taxon>
        <taxon>Echinacea</taxon>
        <taxon>Camarodonta</taxon>
        <taxon>Echinidea</taxon>
        <taxon>Strongylocentrotidae</taxon>
        <taxon>Strongylocentrotus</taxon>
    </lineage>
</organism>
<dbReference type="RefSeq" id="XP_003729701.2">
    <property type="nucleotide sequence ID" value="XM_003729653.3"/>
</dbReference>
<dbReference type="InterPro" id="IPR028066">
    <property type="entry name" value="TMEM187"/>
</dbReference>
<feature type="transmembrane region" description="Helical" evidence="1">
    <location>
        <begin position="132"/>
        <end position="149"/>
    </location>
</feature>
<protein>
    <submittedName>
        <fullName evidence="2">Uncharacterized protein</fullName>
    </submittedName>
</protein>
<dbReference type="FunCoup" id="A0A7M7LPN8">
    <property type="interactions" value="181"/>
</dbReference>
<feature type="transmembrane region" description="Helical" evidence="1">
    <location>
        <begin position="156"/>
        <end position="174"/>
    </location>
</feature>
<keyword evidence="1" id="KW-0472">Membrane</keyword>
<dbReference type="GeneID" id="100887935"/>
<keyword evidence="1" id="KW-1133">Transmembrane helix</keyword>
<dbReference type="GO" id="GO:0030133">
    <property type="term" value="C:transport vesicle"/>
    <property type="evidence" value="ECO:0000318"/>
    <property type="project" value="GO_Central"/>
</dbReference>